<dbReference type="EMBL" id="DP000009">
    <property type="protein sequence ID" value="ABF97102.1"/>
    <property type="molecule type" value="Genomic_DNA"/>
</dbReference>
<dbReference type="PANTHER" id="PTHR37984:SF5">
    <property type="entry name" value="PROTEIN NYNRIN-LIKE"/>
    <property type="match status" value="1"/>
</dbReference>
<gene>
    <name evidence="10" type="ordered locus">LOC_Os03g36239</name>
</gene>
<feature type="region of interest" description="Disordered" evidence="6">
    <location>
        <begin position="562"/>
        <end position="601"/>
    </location>
</feature>
<feature type="compositionally biased region" description="Low complexity" evidence="6">
    <location>
        <begin position="1988"/>
        <end position="2004"/>
    </location>
</feature>
<dbReference type="InterPro" id="IPR005162">
    <property type="entry name" value="Retrotrans_gag_dom"/>
</dbReference>
<evidence type="ECO:0000256" key="1">
    <source>
        <dbReference type="ARBA" id="ARBA00022679"/>
    </source>
</evidence>
<feature type="region of interest" description="Disordered" evidence="6">
    <location>
        <begin position="755"/>
        <end position="835"/>
    </location>
</feature>
<dbReference type="PROSITE" id="PS50013">
    <property type="entry name" value="CHROMO_2"/>
    <property type="match status" value="1"/>
</dbReference>
<evidence type="ECO:0000313" key="10">
    <source>
        <dbReference type="EMBL" id="ABF97102.1"/>
    </source>
</evidence>
<dbReference type="CDD" id="cd09274">
    <property type="entry name" value="RNase_HI_RT_Ty3"/>
    <property type="match status" value="1"/>
</dbReference>
<dbReference type="InterPro" id="IPR036397">
    <property type="entry name" value="RNaseH_sf"/>
</dbReference>
<feature type="region of interest" description="Disordered" evidence="6">
    <location>
        <begin position="358"/>
        <end position="426"/>
    </location>
</feature>
<dbReference type="Gene3D" id="2.40.70.10">
    <property type="entry name" value="Acid Proteases"/>
    <property type="match status" value="1"/>
</dbReference>
<dbReference type="Gene3D" id="3.30.420.10">
    <property type="entry name" value="Ribonuclease H-like superfamily/Ribonuclease H"/>
    <property type="match status" value="1"/>
</dbReference>
<keyword evidence="1" id="KW-0808">Transferase</keyword>
<feature type="compositionally biased region" description="Polar residues" evidence="6">
    <location>
        <begin position="2041"/>
        <end position="2050"/>
    </location>
</feature>
<dbReference type="InterPro" id="IPR050951">
    <property type="entry name" value="Retrovirus_Pol_polyprotein"/>
</dbReference>
<keyword evidence="3" id="KW-0540">Nuclease</keyword>
<feature type="compositionally biased region" description="Basic and acidic residues" evidence="6">
    <location>
        <begin position="631"/>
        <end position="643"/>
    </location>
</feature>
<dbReference type="InterPro" id="IPR043128">
    <property type="entry name" value="Rev_trsase/Diguanyl_cyclase"/>
</dbReference>
<dbReference type="Pfam" id="PF03732">
    <property type="entry name" value="Retrotrans_gag"/>
    <property type="match status" value="1"/>
</dbReference>
<dbReference type="SUPFAM" id="SSF56672">
    <property type="entry name" value="DNA/RNA polymerases"/>
    <property type="match status" value="1"/>
</dbReference>
<feature type="domain" description="Chromo" evidence="7">
    <location>
        <begin position="2925"/>
        <end position="2985"/>
    </location>
</feature>
<dbReference type="GO" id="GO:0004519">
    <property type="term" value="F:endonuclease activity"/>
    <property type="evidence" value="ECO:0007669"/>
    <property type="project" value="UniProtKB-KW"/>
</dbReference>
<dbReference type="CDD" id="cd00303">
    <property type="entry name" value="retropepsin_like"/>
    <property type="match status" value="1"/>
</dbReference>
<feature type="compositionally biased region" description="Polar residues" evidence="6">
    <location>
        <begin position="1147"/>
        <end position="1156"/>
    </location>
</feature>
<dbReference type="SUPFAM" id="SSF53098">
    <property type="entry name" value="Ribonuclease H-like"/>
    <property type="match status" value="1"/>
</dbReference>
<dbReference type="InterPro" id="IPR000953">
    <property type="entry name" value="Chromo/chromo_shadow_dom"/>
</dbReference>
<keyword evidence="4" id="KW-0255">Endonuclease</keyword>
<feature type="compositionally biased region" description="Polar residues" evidence="6">
    <location>
        <begin position="2005"/>
        <end position="2017"/>
    </location>
</feature>
<feature type="region of interest" description="Disordered" evidence="6">
    <location>
        <begin position="2041"/>
        <end position="2085"/>
    </location>
</feature>
<feature type="region of interest" description="Disordered" evidence="6">
    <location>
        <begin position="615"/>
        <end position="643"/>
    </location>
</feature>
<dbReference type="GO" id="GO:0003676">
    <property type="term" value="F:nucleic acid binding"/>
    <property type="evidence" value="ECO:0007669"/>
    <property type="project" value="InterPro"/>
</dbReference>
<feature type="region of interest" description="Disordered" evidence="6">
    <location>
        <begin position="1147"/>
        <end position="1178"/>
    </location>
</feature>
<reference evidence="10" key="2">
    <citation type="submission" date="2006-06" db="EMBL/GenBank/DDBJ databases">
        <authorList>
            <person name="Buell R."/>
            <person name="Wing R.A."/>
            <person name="McCombie W.A."/>
            <person name="Ouyang S."/>
        </authorList>
    </citation>
    <scope>NUCLEOTIDE SEQUENCE</scope>
</reference>
<feature type="domain" description="Integrase catalytic" evidence="9">
    <location>
        <begin position="2751"/>
        <end position="2865"/>
    </location>
</feature>
<dbReference type="InterPro" id="IPR043502">
    <property type="entry name" value="DNA/RNA_pol_sf"/>
</dbReference>
<evidence type="ECO:0000256" key="5">
    <source>
        <dbReference type="ARBA" id="ARBA00023268"/>
    </source>
</evidence>
<dbReference type="InterPro" id="IPR000477">
    <property type="entry name" value="RT_dom"/>
</dbReference>
<feature type="region of interest" description="Disordered" evidence="6">
    <location>
        <begin position="935"/>
        <end position="961"/>
    </location>
</feature>
<feature type="compositionally biased region" description="Basic and acidic residues" evidence="6">
    <location>
        <begin position="849"/>
        <end position="865"/>
    </location>
</feature>
<dbReference type="PANTHER" id="PTHR37984">
    <property type="entry name" value="PROTEIN CBG26694"/>
    <property type="match status" value="1"/>
</dbReference>
<keyword evidence="4" id="KW-0378">Hydrolase</keyword>
<dbReference type="InterPro" id="IPR021109">
    <property type="entry name" value="Peptidase_aspartic_dom_sf"/>
</dbReference>
<dbReference type="InterPro" id="IPR012337">
    <property type="entry name" value="RNaseH-like_sf"/>
</dbReference>
<dbReference type="Pfam" id="PF00078">
    <property type="entry name" value="RVT_1"/>
    <property type="match status" value="1"/>
</dbReference>
<feature type="region of interest" description="Disordered" evidence="6">
    <location>
        <begin position="1946"/>
        <end position="2020"/>
    </location>
</feature>
<feature type="compositionally biased region" description="Basic and acidic residues" evidence="6">
    <location>
        <begin position="813"/>
        <end position="823"/>
    </location>
</feature>
<organism evidence="10">
    <name type="scientific">Oryza sativa subsp. japonica</name>
    <name type="common">Rice</name>
    <dbReference type="NCBI Taxonomy" id="39947"/>
    <lineage>
        <taxon>Eukaryota</taxon>
        <taxon>Viridiplantae</taxon>
        <taxon>Streptophyta</taxon>
        <taxon>Embryophyta</taxon>
        <taxon>Tracheophyta</taxon>
        <taxon>Spermatophyta</taxon>
        <taxon>Magnoliopsida</taxon>
        <taxon>Liliopsida</taxon>
        <taxon>Poales</taxon>
        <taxon>Poaceae</taxon>
        <taxon>BOP clade</taxon>
        <taxon>Oryzoideae</taxon>
        <taxon>Oryzeae</taxon>
        <taxon>Oryzinae</taxon>
        <taxon>Oryza</taxon>
        <taxon>Oryza sativa</taxon>
    </lineage>
</organism>
<keyword evidence="2" id="KW-0548">Nucleotidyltransferase</keyword>
<feature type="compositionally biased region" description="Polar residues" evidence="6">
    <location>
        <begin position="1972"/>
        <end position="1982"/>
    </location>
</feature>
<dbReference type="CDD" id="cd01647">
    <property type="entry name" value="RT_LTR"/>
    <property type="match status" value="1"/>
</dbReference>
<evidence type="ECO:0000259" key="9">
    <source>
        <dbReference type="PROSITE" id="PS50994"/>
    </source>
</evidence>
<dbReference type="Gene3D" id="3.30.70.270">
    <property type="match status" value="2"/>
</dbReference>
<dbReference type="GO" id="GO:0015074">
    <property type="term" value="P:DNA integration"/>
    <property type="evidence" value="ECO:0007669"/>
    <property type="project" value="InterPro"/>
</dbReference>
<evidence type="ECO:0000256" key="4">
    <source>
        <dbReference type="ARBA" id="ARBA00022759"/>
    </source>
</evidence>
<feature type="compositionally biased region" description="Acidic residues" evidence="6">
    <location>
        <begin position="793"/>
        <end position="803"/>
    </location>
</feature>
<evidence type="ECO:0000259" key="7">
    <source>
        <dbReference type="PROSITE" id="PS50013"/>
    </source>
</evidence>
<feature type="domain" description="Reverse transcriptase" evidence="8">
    <location>
        <begin position="2260"/>
        <end position="2439"/>
    </location>
</feature>
<dbReference type="FunFam" id="3.10.20.370:FF:000001">
    <property type="entry name" value="Retrovirus-related Pol polyprotein from transposon 17.6-like protein"/>
    <property type="match status" value="1"/>
</dbReference>
<dbReference type="Pfam" id="PF17919">
    <property type="entry name" value="RT_RNaseH_2"/>
    <property type="match status" value="1"/>
</dbReference>
<evidence type="ECO:0000259" key="8">
    <source>
        <dbReference type="PROSITE" id="PS50878"/>
    </source>
</evidence>
<accession>Q10I88</accession>
<reference evidence="10" key="1">
    <citation type="journal article" date="2005" name="Genome Res.">
        <title>Sequence, annotation, and analysis of synteny between rice chromosome 3 and diverged grass species.</title>
        <authorList>
            <consortium name="Rice Chromosome 3 Sequencing Consortium"/>
            <person name="Buell C.R."/>
            <person name="Yuan Q."/>
            <person name="Ouyang S."/>
            <person name="Liu J."/>
            <person name="Zhu W."/>
            <person name="Wang A."/>
            <person name="Maiti R."/>
            <person name="Haas B."/>
            <person name="Wortman J."/>
            <person name="Pertea M."/>
            <person name="Jones K.M."/>
            <person name="Kim M."/>
            <person name="Overton L."/>
            <person name="Tsitrin T."/>
            <person name="Fadrosh D."/>
            <person name="Bera J."/>
            <person name="Weaver B."/>
            <person name="Jin S."/>
            <person name="Johri S."/>
            <person name="Reardon M."/>
            <person name="Webb K."/>
            <person name="Hill J."/>
            <person name="Moffat K."/>
            <person name="Tallon L."/>
            <person name="Van Aken S."/>
            <person name="Lewis M."/>
            <person name="Utterback T."/>
            <person name="Feldblyum T."/>
            <person name="Zismann V."/>
            <person name="Iobst S."/>
            <person name="Hsiao J."/>
            <person name="de Vazeille A.R."/>
            <person name="Salzberg S.L."/>
            <person name="White O."/>
            <person name="Fraser C."/>
            <person name="Yu Y."/>
            <person name="Kim H."/>
            <person name="Rambo T."/>
            <person name="Currie J."/>
            <person name="Collura K."/>
            <person name="Kernodle-Thompson S."/>
            <person name="Wei F."/>
            <person name="Kudrna K."/>
            <person name="Ammiraju J.S."/>
            <person name="Luo M."/>
            <person name="Goicoechea J.L."/>
            <person name="Wing R.A."/>
            <person name="Henry D."/>
            <person name="Oates R."/>
            <person name="Palmer M."/>
            <person name="Pries G."/>
            <person name="Saski C."/>
            <person name="Simmons J."/>
            <person name="Soderlund C."/>
            <person name="Nelson W."/>
            <person name="de la Bastide M."/>
            <person name="Spiegel L."/>
            <person name="Nascimento L."/>
            <person name="Huang E."/>
            <person name="Preston R."/>
            <person name="Zutavern T."/>
            <person name="Palmer L."/>
            <person name="O'Shaughnessy A."/>
            <person name="Dike S."/>
            <person name="McCombie W.R."/>
            <person name="Minx P."/>
            <person name="Cordum H."/>
            <person name="Wilson R."/>
            <person name="Jin W."/>
            <person name="Lee H.R."/>
            <person name="Jiang J."/>
            <person name="Jackson S."/>
        </authorList>
    </citation>
    <scope>NUCLEOTIDE SEQUENCE [LARGE SCALE GENOMIC DNA]</scope>
</reference>
<dbReference type="GO" id="GO:0016779">
    <property type="term" value="F:nucleotidyltransferase activity"/>
    <property type="evidence" value="ECO:0007669"/>
    <property type="project" value="UniProtKB-KW"/>
</dbReference>
<dbReference type="CDD" id="cd00024">
    <property type="entry name" value="CD_CSD"/>
    <property type="match status" value="1"/>
</dbReference>
<dbReference type="PROSITE" id="PS50994">
    <property type="entry name" value="INTEGRASE"/>
    <property type="match status" value="1"/>
</dbReference>
<sequence>MVLLPSLLRANGRRTRLRSFKPTFCIQMQEDHSLNKYANKDILIAAEFFHSDNTPVPRMIQFGSLPPMVVFEQGSKVFFHQTQEMAQFEVMQSKKARKRAATKAKKERCTLMLEARCFLKKAVITELKGDVEGAQQLRGKASNRRAQAASLYTPPKINEQDIPKPTVQRSEVELLESLEAVSSNLRRLMTNARLTNSPHPLRNYRRKYSKVQRLHQLVRSRIAQSTVPDVDWSLNAMELADKVFKYRSTLTPPYDMFPDEWAHEPNKVKLLVRQEIMREFWKRRSQKTTLLPGPTAAYTKHGDPPRQRSWEPCLHISAAGASSSINTSNKFAVLTSEAPAPRNDDLRQEFRRLQVNQLQRQLSHPEAPESSTTRTGVGVRYPISNYRPQRDHRTCAPRRAPMSMSSFPHRQPGPPQRGNYWHGQQNYLAPPRANYQWRARNPAQSVAPSRAPVPTRRLIQVQPREVPRAQQDSPPRLPMPSFPAASHEPSINQRKRERRRANPHALYQELEELVLKHTQVHVRSDEEIHREDGRITFRISGELEQSERFNYLLARLTPKLRGTRATRQDEASPAQRSLTILRRNNEEIKPPSATPSLGRQQALDQAVPMDGIEQQPAMAAPHSQEPTEDEANNKEEEMKDIDQRKNSAALCGTVTAHDGGTSNWAPPRITQELSYPSDQEIAPNPKADFRKTIIPSFGLVRSLFKSNDEATKEAAATTSEEVRSKARCLPITSRKGSRSDDDIYARSCRDLASHLPRDPRQVQRVASRPGSNTRLKSIALEGMKENLPKPVTEQEDPSGEGDVYDYSSSSSLENHESSPRYHDLNPSLPSDEGEHFDDLHTALVRATGEKLDDSKTGEKPAKIHTDVGASGSGEAKLQEQLIEQRQMMEQLAAKFENFLKFMEINGQPMPHHDSPSKNIDPQIEEIEDITHDHTNHQFRSNTHPRPTGKPITSVNTMPSPSSLKDYHDIVEDMVNKKLKQIAAEQVPQSSESELEKPYEAWHDLVPFPSGWHPPKFRQFDGTGDAREHLAYFEAACGDTASNPSLLLHQFSGSLTGPAFHWYSRLPIGSISNWAGMKERDAYRGCDRNVCPWDATTLVTGVSCREPMTFSALSSAVATTKLEFEKSPQIMELYKNASAFDPVKRFNSTAKAPSSGSKPKAPAEANAARPSPVTHHGGVPVLGARYEQAGGRQRSSLQEFLRKQYIFKRELIKDMFNELMDHHALNLPEPRRPEQANMTNNPLYCPYHRYVGHVIEDCISFKEWLQRAVTEKKINLDQNAINPAYHTVNVVTIESHSMPRQAKQEQETWVPLSQLEHQLAGTTFIAAPRPIARKETPHINHNKGPWKVVHHHRPQRRWLPRHVPTDSTMLGAPAPRRWHDPSRRRMPARFVPWSEGDESFPRPTYTLPTLAQFMQPSWGQKSAQNREEMQEDAHVTTAENIATCNVLSSSSITGLKEIFTSDECEALQADVFSEEGQVEEVNMNLRGWKVIPEPTKIKLTKLAKVMAPKEVPPLEEGAEVPTKEKAKISEVDYNVLAHLKRVPALLTVYDALMLVPNLREALVKDLQASELYEVAMAKHRLVSNPLYVNEITFDEQDKAVEEEDHNRPLYIEGNIGSAHLRRILIDPGSAVNILPMRSLAWAGYALNDLESTVVMICGFDNQGKPTLGAITVKIQMSTFSFKMAVNASFSSHDFGEGHHVAQLRDLARFLGFSCPEYTGYSVDRVPPRCELSVYLYPRGARFGFEEGRVEPEANHESANEQSHYSNRSHHTASRNAEVEQPHRSNRSHLTASRNAEVEQSLRSHRTASHNSGEERIPSPPHVENNMQHLMAVQTQILQGLAAAIAGFQYNAHGNGHPHMGTIDMKKEEFNRLKQGNNSVNQYLSQFNKLARYAPEEVDTDKKKIRKFLKGIAVGMRLQLLAHDFPTFQHMINKALLLEDARKEATEEYKKCKSNHQGNSSRGAPRPRYGQPMQYHQSVTQANRQPGYAPRPQMNRPAPQPQQRAPSGNTAPNSVTSFKSPLGPSAVQFFRCNQMGHYATQCPQNPTNTNLGHANGSTARTPTPAAAQSRPSSQASGQGSRASNNFGRGRVNHIQAETAQDAPDIVMVHSPGRNIRATQICPEVNLRIEEVDFLAKPIVLDSQSLDIILGMDWLAKHKGQIDCAEKSITLQGPGGKQVHFTSNTPTASRSILTCLQVTSLESVPIVYEYPDVFPEELTSMPPDREIEFAIELAPGTAPIAKRPYRMAANELAEVKRQIEELESKGYVRPSSSPWGAPVLLVKKKDGSERMVIGYRALNEVPVKNKYPLPRIDDLFNQLKGARVFSKIDLRSGYHQLKIRSEDIPKTAFSMRYGLYEFTVMSFGLTNAPAFFMNLMNKIFMEYLDQFVVVFIDDILIYSKNEEEHAEHLRLIMEKLRDHQLFAKFSKYEFWLDRVAFLGHVISSNGVKVDPSKVEAVLAWNPPKNVSEIRSFLGLAGYYRRFIEGFSKLARPMTELLKKEKKFQWSTACEDSFQEMKKRLTTALVLTLPDIRKDFEIFCDASRQGLGCVLMQERKVVAYASRQLRPHEVNYPTHDLELAAVVHALKIWRHYLIGSRCEDYDLEIHYHPGKANVVADALSRKTYCNVAQIWLDQDRLCRELEKLRLTVVQSGVPASLTVQPTLESQIREAQKDDEGIKELIKRIQEKKGTDFSIHDQGTVWCGPRLCVLAKKELRDLILKEAHESAYSIHPGKYVALCDIGQRVKAEHQRPAGLLQPLPIPEWKWEEIGMDFITGLPRTPSGYDSIWVIVDRLTKSAHFVPVKTTFDGKKLAELYMTHVVCRFGCPKKIVSDRGTQFTSRFWKQLHEALGTDLNFSTAYHPQTNGTWDRCLPYAEFSYNNSYQASIQMSPNEAMFERKCRTPLCWNEVGEALLKKCLRVPEEQVPLGNIELEKNLTYKERPIKVLEEAERHTRRKAMKFYKVQWSNHSEDEATWEREDLLRAEFPELLP</sequence>
<feature type="region of interest" description="Disordered" evidence="6">
    <location>
        <begin position="849"/>
        <end position="874"/>
    </location>
</feature>
<dbReference type="InterPro" id="IPR001584">
    <property type="entry name" value="Integrase_cat-core"/>
</dbReference>
<dbReference type="FunFam" id="3.30.70.270:FF:000020">
    <property type="entry name" value="Transposon Tf2-6 polyprotein-like Protein"/>
    <property type="match status" value="1"/>
</dbReference>
<evidence type="ECO:0000256" key="3">
    <source>
        <dbReference type="ARBA" id="ARBA00022722"/>
    </source>
</evidence>
<dbReference type="PROSITE" id="PS50878">
    <property type="entry name" value="RT_POL"/>
    <property type="match status" value="1"/>
</dbReference>
<name>Q10I88_ORYSJ</name>
<dbReference type="Pfam" id="PF08284">
    <property type="entry name" value="RVP_2"/>
    <property type="match status" value="1"/>
</dbReference>
<dbReference type="InterPro" id="IPR041577">
    <property type="entry name" value="RT_RNaseH_2"/>
</dbReference>
<feature type="region of interest" description="Disordered" evidence="6">
    <location>
        <begin position="439"/>
        <end position="500"/>
    </location>
</feature>
<feature type="compositionally biased region" description="Low complexity" evidence="6">
    <location>
        <begin position="2054"/>
        <end position="2081"/>
    </location>
</feature>
<feature type="region of interest" description="Disordered" evidence="6">
    <location>
        <begin position="1749"/>
        <end position="1821"/>
    </location>
</feature>
<evidence type="ECO:0000256" key="2">
    <source>
        <dbReference type="ARBA" id="ARBA00022695"/>
    </source>
</evidence>
<protein>
    <submittedName>
        <fullName evidence="10">Retrotransposon protein, putative, Ty3-gypsy subclass, expressed</fullName>
    </submittedName>
</protein>
<evidence type="ECO:0000256" key="6">
    <source>
        <dbReference type="SAM" id="MobiDB-lite"/>
    </source>
</evidence>
<proteinExistence type="predicted"/>
<dbReference type="Gene3D" id="3.10.10.10">
    <property type="entry name" value="HIV Type 1 Reverse Transcriptase, subunit A, domain 1"/>
    <property type="match status" value="1"/>
</dbReference>
<keyword evidence="5" id="KW-0511">Multifunctional enzyme</keyword>
<feature type="compositionally biased region" description="Polar residues" evidence="6">
    <location>
        <begin position="937"/>
        <end position="961"/>
    </location>
</feature>